<reference evidence="3" key="1">
    <citation type="submission" date="2018-01" db="EMBL/GenBank/DDBJ databases">
        <authorList>
            <person name="Mao J.F."/>
        </authorList>
    </citation>
    <scope>NUCLEOTIDE SEQUENCE</scope>
    <source>
        <strain evidence="3">Huo1</strain>
        <tissue evidence="3">Leaf</tissue>
    </source>
</reference>
<dbReference type="Pfam" id="PF03126">
    <property type="entry name" value="Plus-3"/>
    <property type="match status" value="1"/>
</dbReference>
<gene>
    <name evidence="3" type="ORF">SASPL_116632</name>
</gene>
<sequence length="554" mass="60396">MFVVFISGIAATFEMANVNEKDVDSGGEEDVTNFRIRTKLLSSCSGAGVNAASSVNLLAFATTDHPLSELVWSPHTGLSLKCANRGDDARKPFLLWNVGPSTMERGNGDDHDMIIDKDLVGPSHDVVEREADSFHPRTVLTEESRIELAEGVVPATPAKGSCMGSRWTGKALSDGDIYRRSSDEDDDSVESSMSTRLTPKGVKRKICDEDAILGSKKMKQIHGSDGSTLVMKPDSSFMKWISNMMTNGRPHPNNEDSESPLPLACANDVYSKNFVCFKPRGSAAASISMGFQAVFQSLYCRETDELSAGEEKMVEPIEVSREGAVDGVKSPENIHVEHLAKDTASDGVARAADALGEETKIPEKEACPNTTVGPSKPRTSLWITRLATNTLRLEKGKETAEETIRCSSYGVSPTHRTITTMRNTASRTEMFDAIRSLRLSRADVMRWMDSEAPLRDLDGFFVRLRLAGVGGGSYYVGCITGESSSKKAILVDVGGVKSSIATQYVSNHDFLEDEIKAWWNRSLGSGCRIPSLAELNSKFNNPHTMDAGRRTTEQ</sequence>
<name>A0A8X8XWG5_SALSN</name>
<dbReference type="PANTHER" id="PTHR38940:SF5">
    <property type="match status" value="1"/>
</dbReference>
<reference evidence="3" key="2">
    <citation type="submission" date="2020-08" db="EMBL/GenBank/DDBJ databases">
        <title>Plant Genome Project.</title>
        <authorList>
            <person name="Zhang R.-G."/>
        </authorList>
    </citation>
    <scope>NUCLEOTIDE SEQUENCE</scope>
    <source>
        <strain evidence="3">Huo1</strain>
        <tissue evidence="3">Leaf</tissue>
    </source>
</reference>
<evidence type="ECO:0000259" key="2">
    <source>
        <dbReference type="PROSITE" id="PS51360"/>
    </source>
</evidence>
<protein>
    <recommendedName>
        <fullName evidence="2">Plus3 domain-containing protein</fullName>
    </recommendedName>
</protein>
<dbReference type="PROSITE" id="PS51360">
    <property type="entry name" value="PLUS3"/>
    <property type="match status" value="1"/>
</dbReference>
<evidence type="ECO:0000256" key="1">
    <source>
        <dbReference type="SAM" id="MobiDB-lite"/>
    </source>
</evidence>
<dbReference type="OrthoDB" id="166375at2759"/>
<organism evidence="3">
    <name type="scientific">Salvia splendens</name>
    <name type="common">Scarlet sage</name>
    <dbReference type="NCBI Taxonomy" id="180675"/>
    <lineage>
        <taxon>Eukaryota</taxon>
        <taxon>Viridiplantae</taxon>
        <taxon>Streptophyta</taxon>
        <taxon>Embryophyta</taxon>
        <taxon>Tracheophyta</taxon>
        <taxon>Spermatophyta</taxon>
        <taxon>Magnoliopsida</taxon>
        <taxon>eudicotyledons</taxon>
        <taxon>Gunneridae</taxon>
        <taxon>Pentapetalae</taxon>
        <taxon>asterids</taxon>
        <taxon>lamiids</taxon>
        <taxon>Lamiales</taxon>
        <taxon>Lamiaceae</taxon>
        <taxon>Nepetoideae</taxon>
        <taxon>Mentheae</taxon>
        <taxon>Salviinae</taxon>
        <taxon>Salvia</taxon>
        <taxon>Salvia subgen. Calosphace</taxon>
        <taxon>core Calosphace</taxon>
    </lineage>
</organism>
<dbReference type="EMBL" id="PNBA02000006">
    <property type="protein sequence ID" value="KAG6420114.1"/>
    <property type="molecule type" value="Genomic_DNA"/>
</dbReference>
<dbReference type="SMART" id="SM00719">
    <property type="entry name" value="Plus3"/>
    <property type="match status" value="1"/>
</dbReference>
<feature type="region of interest" description="Disordered" evidence="1">
    <location>
        <begin position="176"/>
        <end position="197"/>
    </location>
</feature>
<accession>A0A8X8XWG5</accession>
<proteinExistence type="predicted"/>
<dbReference type="Proteomes" id="UP000298416">
    <property type="component" value="Unassembled WGS sequence"/>
</dbReference>
<keyword evidence="4" id="KW-1185">Reference proteome</keyword>
<comment type="caution">
    <text evidence="3">The sequence shown here is derived from an EMBL/GenBank/DDBJ whole genome shotgun (WGS) entry which is preliminary data.</text>
</comment>
<dbReference type="GO" id="GO:0003677">
    <property type="term" value="F:DNA binding"/>
    <property type="evidence" value="ECO:0007669"/>
    <property type="project" value="InterPro"/>
</dbReference>
<feature type="domain" description="Plus3" evidence="2">
    <location>
        <begin position="428"/>
        <end position="547"/>
    </location>
</feature>
<evidence type="ECO:0000313" key="3">
    <source>
        <dbReference type="EMBL" id="KAG6420114.1"/>
    </source>
</evidence>
<dbReference type="PANTHER" id="PTHR38940">
    <property type="entry name" value="PLUS3 DOMAIN-CONTAINING PROTEIN"/>
    <property type="match status" value="1"/>
</dbReference>
<dbReference type="AlphaFoldDB" id="A0A8X8XWG5"/>
<dbReference type="InterPro" id="IPR004343">
    <property type="entry name" value="Plus-3_dom"/>
</dbReference>
<evidence type="ECO:0000313" key="4">
    <source>
        <dbReference type="Proteomes" id="UP000298416"/>
    </source>
</evidence>